<evidence type="ECO:0000313" key="1">
    <source>
        <dbReference type="EMBL" id="CAH1644058.1"/>
    </source>
</evidence>
<evidence type="ECO:0000313" key="2">
    <source>
        <dbReference type="Proteomes" id="UP001153321"/>
    </source>
</evidence>
<protein>
    <submittedName>
        <fullName evidence="1">Uncharacterized protein</fullName>
    </submittedName>
</protein>
<gene>
    <name evidence="1" type="ORF">SPLIT_LOCUS9412</name>
</gene>
<dbReference type="AlphaFoldDB" id="A0A9P0N6C9"/>
<sequence>MNPKKESNARRKVRAGRKISEQTLRLSYWKTLVNFKNVQCKNESKIGGSVPLHSVSVQCSNAAAVPADAVWDESSTAILEADDSEFAVTLTPYWAPSVEVSSVESFNSRIENSSKIQDENEMLHFCACCPSMLPQQQPLVIVLPNAAPGAETDDRYVNLNEQLNANLKSAGHVDENKDAVVIDANDPKAPEMQTKNAVVYLPNEGRYSIGQIISYIPFLPIEINVPDTISWITHLLTGGIFRPGPAQAPVGMKTLPNKPQVPLIVMPYPGLLPNMNQ</sequence>
<accession>A0A9P0N6C9</accession>
<organism evidence="1 2">
    <name type="scientific">Spodoptera littoralis</name>
    <name type="common">Egyptian cotton leafworm</name>
    <dbReference type="NCBI Taxonomy" id="7109"/>
    <lineage>
        <taxon>Eukaryota</taxon>
        <taxon>Metazoa</taxon>
        <taxon>Ecdysozoa</taxon>
        <taxon>Arthropoda</taxon>
        <taxon>Hexapoda</taxon>
        <taxon>Insecta</taxon>
        <taxon>Pterygota</taxon>
        <taxon>Neoptera</taxon>
        <taxon>Endopterygota</taxon>
        <taxon>Lepidoptera</taxon>
        <taxon>Glossata</taxon>
        <taxon>Ditrysia</taxon>
        <taxon>Noctuoidea</taxon>
        <taxon>Noctuidae</taxon>
        <taxon>Amphipyrinae</taxon>
        <taxon>Spodoptera</taxon>
    </lineage>
</organism>
<name>A0A9P0N6C9_SPOLI</name>
<reference evidence="1" key="1">
    <citation type="submission" date="2022-02" db="EMBL/GenBank/DDBJ databases">
        <authorList>
            <person name="King R."/>
        </authorList>
    </citation>
    <scope>NUCLEOTIDE SEQUENCE</scope>
</reference>
<dbReference type="Proteomes" id="UP001153321">
    <property type="component" value="Chromosome 4"/>
</dbReference>
<dbReference type="EMBL" id="LR824535">
    <property type="protein sequence ID" value="CAH1644058.1"/>
    <property type="molecule type" value="Genomic_DNA"/>
</dbReference>
<keyword evidence="2" id="KW-1185">Reference proteome</keyword>
<proteinExistence type="predicted"/>